<evidence type="ECO:0000313" key="3">
    <source>
        <dbReference type="Proteomes" id="UP000215914"/>
    </source>
</evidence>
<sequence length="82" mass="9153">MTGEVDRRWPFTRVPRTPTTQPETVMIVEIPTVVHIRWNQLQPQLASRNSLLMILTKISTGLSQITGGSKFTTKTICSGEGL</sequence>
<evidence type="ECO:0000313" key="1">
    <source>
        <dbReference type="EMBL" id="KAF5805442.1"/>
    </source>
</evidence>
<accession>A0A251UN55</accession>
<dbReference type="EMBL" id="MNCJ02000320">
    <property type="protein sequence ID" value="KAF5805442.1"/>
    <property type="molecule type" value="Genomic_DNA"/>
</dbReference>
<organism evidence="2 3">
    <name type="scientific">Helianthus annuus</name>
    <name type="common">Common sunflower</name>
    <dbReference type="NCBI Taxonomy" id="4232"/>
    <lineage>
        <taxon>Eukaryota</taxon>
        <taxon>Viridiplantae</taxon>
        <taxon>Streptophyta</taxon>
        <taxon>Embryophyta</taxon>
        <taxon>Tracheophyta</taxon>
        <taxon>Spermatophyta</taxon>
        <taxon>Magnoliopsida</taxon>
        <taxon>eudicotyledons</taxon>
        <taxon>Gunneridae</taxon>
        <taxon>Pentapetalae</taxon>
        <taxon>asterids</taxon>
        <taxon>campanulids</taxon>
        <taxon>Asterales</taxon>
        <taxon>Asteraceae</taxon>
        <taxon>Asteroideae</taxon>
        <taxon>Heliantheae alliance</taxon>
        <taxon>Heliantheae</taxon>
        <taxon>Helianthus</taxon>
    </lineage>
</organism>
<dbReference type="Gramene" id="mRNA:HanXRQr2_Chr05g0209421">
    <property type="protein sequence ID" value="mRNA:HanXRQr2_Chr05g0209421"/>
    <property type="gene ID" value="HanXRQr2_Chr05g0209421"/>
</dbReference>
<reference evidence="2" key="2">
    <citation type="submission" date="2017-02" db="EMBL/GenBank/DDBJ databases">
        <title>Sunflower complete genome.</title>
        <authorList>
            <person name="Langlade N."/>
            <person name="Munos S."/>
        </authorList>
    </citation>
    <scope>NUCLEOTIDE SEQUENCE [LARGE SCALE GENOMIC DNA]</scope>
    <source>
        <tissue evidence="2">Leaves</tissue>
    </source>
</reference>
<gene>
    <name evidence="2" type="ORF">HannXRQ_Chr05g0140451</name>
    <name evidence="1" type="ORF">HanXRQr2_Chr05g0209421</name>
</gene>
<dbReference type="Proteomes" id="UP000215914">
    <property type="component" value="Chromosome 5"/>
</dbReference>
<protein>
    <submittedName>
        <fullName evidence="2">Uncharacterized protein</fullName>
    </submittedName>
</protein>
<dbReference type="InParanoid" id="A0A251UN55"/>
<reference evidence="1" key="3">
    <citation type="submission" date="2020-06" db="EMBL/GenBank/DDBJ databases">
        <title>Helianthus annuus Genome sequencing and assembly Release 2.</title>
        <authorList>
            <person name="Gouzy J."/>
            <person name="Langlade N."/>
            <person name="Munos S."/>
        </authorList>
    </citation>
    <scope>NUCLEOTIDE SEQUENCE</scope>
    <source>
        <tissue evidence="1">Leaves</tissue>
    </source>
</reference>
<dbReference type="AlphaFoldDB" id="A0A251UN55"/>
<proteinExistence type="predicted"/>
<evidence type="ECO:0000313" key="2">
    <source>
        <dbReference type="EMBL" id="OTG24775.1"/>
    </source>
</evidence>
<name>A0A251UN55_HELAN</name>
<reference evidence="1 3" key="1">
    <citation type="journal article" date="2017" name="Nature">
        <title>The sunflower genome provides insights into oil metabolism, flowering and Asterid evolution.</title>
        <authorList>
            <person name="Badouin H."/>
            <person name="Gouzy J."/>
            <person name="Grassa C.J."/>
            <person name="Murat F."/>
            <person name="Staton S.E."/>
            <person name="Cottret L."/>
            <person name="Lelandais-Briere C."/>
            <person name="Owens G.L."/>
            <person name="Carrere S."/>
            <person name="Mayjonade B."/>
            <person name="Legrand L."/>
            <person name="Gill N."/>
            <person name="Kane N.C."/>
            <person name="Bowers J.E."/>
            <person name="Hubner S."/>
            <person name="Bellec A."/>
            <person name="Berard A."/>
            <person name="Berges H."/>
            <person name="Blanchet N."/>
            <person name="Boniface M.C."/>
            <person name="Brunel D."/>
            <person name="Catrice O."/>
            <person name="Chaidir N."/>
            <person name="Claudel C."/>
            <person name="Donnadieu C."/>
            <person name="Faraut T."/>
            <person name="Fievet G."/>
            <person name="Helmstetter N."/>
            <person name="King M."/>
            <person name="Knapp S.J."/>
            <person name="Lai Z."/>
            <person name="Le Paslier M.C."/>
            <person name="Lippi Y."/>
            <person name="Lorenzon L."/>
            <person name="Mandel J.R."/>
            <person name="Marage G."/>
            <person name="Marchand G."/>
            <person name="Marquand E."/>
            <person name="Bret-Mestries E."/>
            <person name="Morien E."/>
            <person name="Nambeesan S."/>
            <person name="Nguyen T."/>
            <person name="Pegot-Espagnet P."/>
            <person name="Pouilly N."/>
            <person name="Raftis F."/>
            <person name="Sallet E."/>
            <person name="Schiex T."/>
            <person name="Thomas J."/>
            <person name="Vandecasteele C."/>
            <person name="Vares D."/>
            <person name="Vear F."/>
            <person name="Vautrin S."/>
            <person name="Crespi M."/>
            <person name="Mangin B."/>
            <person name="Burke J.M."/>
            <person name="Salse J."/>
            <person name="Munos S."/>
            <person name="Vincourt P."/>
            <person name="Rieseberg L.H."/>
            <person name="Langlade N.B."/>
        </authorList>
    </citation>
    <scope>NUCLEOTIDE SEQUENCE [LARGE SCALE GENOMIC DNA]</scope>
    <source>
        <strain evidence="3">cv. SF193</strain>
        <tissue evidence="1">Leaves</tissue>
    </source>
</reference>
<keyword evidence="3" id="KW-1185">Reference proteome</keyword>
<dbReference type="EMBL" id="CM007894">
    <property type="protein sequence ID" value="OTG24775.1"/>
    <property type="molecule type" value="Genomic_DNA"/>
</dbReference>